<gene>
    <name evidence="1" type="ORF">JD844_013332</name>
</gene>
<comment type="caution">
    <text evidence="1">The sequence shown here is derived from an EMBL/GenBank/DDBJ whole genome shotgun (WGS) entry which is preliminary data.</text>
</comment>
<dbReference type="Proteomes" id="UP000826234">
    <property type="component" value="Unassembled WGS sequence"/>
</dbReference>
<accession>A0ABQ7TMI2</accession>
<organism evidence="1 2">
    <name type="scientific">Phrynosoma platyrhinos</name>
    <name type="common">Desert horned lizard</name>
    <dbReference type="NCBI Taxonomy" id="52577"/>
    <lineage>
        <taxon>Eukaryota</taxon>
        <taxon>Metazoa</taxon>
        <taxon>Chordata</taxon>
        <taxon>Craniata</taxon>
        <taxon>Vertebrata</taxon>
        <taxon>Euteleostomi</taxon>
        <taxon>Lepidosauria</taxon>
        <taxon>Squamata</taxon>
        <taxon>Bifurcata</taxon>
        <taxon>Unidentata</taxon>
        <taxon>Episquamata</taxon>
        <taxon>Toxicofera</taxon>
        <taxon>Iguania</taxon>
        <taxon>Phrynosomatidae</taxon>
        <taxon>Phrynosomatinae</taxon>
        <taxon>Phrynosoma</taxon>
    </lineage>
</organism>
<proteinExistence type="predicted"/>
<name>A0ABQ7TMI2_PHRPL</name>
<keyword evidence="2" id="KW-1185">Reference proteome</keyword>
<evidence type="ECO:0000313" key="2">
    <source>
        <dbReference type="Proteomes" id="UP000826234"/>
    </source>
</evidence>
<protein>
    <submittedName>
        <fullName evidence="1">Uncharacterized protein</fullName>
    </submittedName>
</protein>
<dbReference type="EMBL" id="JAIPUX010000439">
    <property type="protein sequence ID" value="KAH0630368.1"/>
    <property type="molecule type" value="Genomic_DNA"/>
</dbReference>
<evidence type="ECO:0000313" key="1">
    <source>
        <dbReference type="EMBL" id="KAH0630368.1"/>
    </source>
</evidence>
<sequence>MKQHLNYNHKEASLQLLQQQMRIWRKSIPC</sequence>
<reference evidence="1 2" key="1">
    <citation type="journal article" date="2022" name="Gigascience">
        <title>A chromosome-level genome assembly and annotation of the desert horned lizard, Phrynosoma platyrhinos, provides insight into chromosomal rearrangements among reptiles.</title>
        <authorList>
            <person name="Koochekian N."/>
            <person name="Ascanio A."/>
            <person name="Farleigh K."/>
            <person name="Card D.C."/>
            <person name="Schield D.R."/>
            <person name="Castoe T.A."/>
            <person name="Jezkova T."/>
        </authorList>
    </citation>
    <scope>NUCLEOTIDE SEQUENCE [LARGE SCALE GENOMIC DNA]</scope>
    <source>
        <strain evidence="1">NK-2021</strain>
    </source>
</reference>